<reference evidence="1 2" key="1">
    <citation type="journal article" date="2024" name="ISME J.">
        <title>Tailless and filamentous prophages are predominant in marine Vibrio.</title>
        <authorList>
            <person name="Steensen K."/>
            <person name="Seneca J."/>
            <person name="Bartlau N."/>
            <person name="Yu X.A."/>
            <person name="Hussain F.A."/>
            <person name="Polz M.F."/>
        </authorList>
    </citation>
    <scope>NUCLEOTIDE SEQUENCE [LARGE SCALE GENOMIC DNA]</scope>
    <source>
        <strain evidence="1 2">10N.239.312.F12</strain>
    </source>
</reference>
<proteinExistence type="predicted"/>
<accession>A0ABV4N4E2</accession>
<comment type="caution">
    <text evidence="1">The sequence shown here is derived from an EMBL/GenBank/DDBJ whole genome shotgun (WGS) entry which is preliminary data.</text>
</comment>
<dbReference type="InterPro" id="IPR021223">
    <property type="entry name" value="AbiGi"/>
</dbReference>
<protein>
    <submittedName>
        <fullName evidence="1">Abortive infection system antitoxin AbiGi family protein</fullName>
    </submittedName>
</protein>
<name>A0ABV4N4E2_9VIBR</name>
<sequence>MKPKSDSLFHFTRSLDVLKSILKNGIFPRYCMEDIEWMGGNNDYVAYPMSCFCDIPLSRISEHTSFYGRFGLGLSKEWGRKNNLNPVIYSSEDGLTQKSLKFFMQHDFDDECSDEAHNHLYKLLALHKPVEGKMVLGNEVVTKEFHIENEWRYIPDWEIKFLFTQNSTEELQEENKKLEKRKLEIAPSDIKYIFVPEDGDIPKLVDFINNELGSFSLNDLKILQTRIVSLATLNGDI</sequence>
<organism evidence="1 2">
    <name type="scientific">Vibrio pomeroyi</name>
    <dbReference type="NCBI Taxonomy" id="198832"/>
    <lineage>
        <taxon>Bacteria</taxon>
        <taxon>Pseudomonadati</taxon>
        <taxon>Pseudomonadota</taxon>
        <taxon>Gammaproteobacteria</taxon>
        <taxon>Vibrionales</taxon>
        <taxon>Vibrionaceae</taxon>
        <taxon>Vibrio</taxon>
    </lineage>
</organism>
<evidence type="ECO:0000313" key="1">
    <source>
        <dbReference type="EMBL" id="MEZ8724284.1"/>
    </source>
</evidence>
<dbReference type="Proteomes" id="UP001570071">
    <property type="component" value="Unassembled WGS sequence"/>
</dbReference>
<keyword evidence="2" id="KW-1185">Reference proteome</keyword>
<dbReference type="Pfam" id="PF10899">
    <property type="entry name" value="AbiGi"/>
    <property type="match status" value="1"/>
</dbReference>
<evidence type="ECO:0000313" key="2">
    <source>
        <dbReference type="Proteomes" id="UP001570071"/>
    </source>
</evidence>
<gene>
    <name evidence="1" type="ORF">AB6D66_24750</name>
</gene>
<dbReference type="RefSeq" id="WP_017631877.1">
    <property type="nucleotide sequence ID" value="NZ_JBFSSG010000108.1"/>
</dbReference>
<dbReference type="EMBL" id="JBFSSG010000108">
    <property type="protein sequence ID" value="MEZ8724284.1"/>
    <property type="molecule type" value="Genomic_DNA"/>
</dbReference>